<evidence type="ECO:0000313" key="3">
    <source>
        <dbReference type="Proteomes" id="UP000614334"/>
    </source>
</evidence>
<sequence length="154" mass="17047">MVVIDQTVAFVESNPEPHHSRDSVMSSTSKRRAHHATKACNSCRKEDANVMGSTQSVEHAHSMATSNANTAWPRQFENTNPTQCTWSQEEDARRPATKQLVESLRVRIRELEAEVAQLRPVHNPDTMRASLVPPQQAATEPSPSPNPSSQGNLI</sequence>
<dbReference type="AlphaFoldDB" id="A0A8H7I7R2"/>
<organism evidence="2 3">
    <name type="scientific">Rhizoctonia solani</name>
    <dbReference type="NCBI Taxonomy" id="456999"/>
    <lineage>
        <taxon>Eukaryota</taxon>
        <taxon>Fungi</taxon>
        <taxon>Dikarya</taxon>
        <taxon>Basidiomycota</taxon>
        <taxon>Agaricomycotina</taxon>
        <taxon>Agaricomycetes</taxon>
        <taxon>Cantharellales</taxon>
        <taxon>Ceratobasidiaceae</taxon>
        <taxon>Rhizoctonia</taxon>
    </lineage>
</organism>
<accession>A0A8H7I7R2</accession>
<dbReference type="Proteomes" id="UP000614334">
    <property type="component" value="Unassembled WGS sequence"/>
</dbReference>
<name>A0A8H7I7R2_9AGAM</name>
<comment type="caution">
    <text evidence="2">The sequence shown here is derived from an EMBL/GenBank/DDBJ whole genome shotgun (WGS) entry which is preliminary data.</text>
</comment>
<evidence type="ECO:0000313" key="2">
    <source>
        <dbReference type="EMBL" id="KAF8751839.1"/>
    </source>
</evidence>
<protein>
    <submittedName>
        <fullName evidence="2">Uncharacterized protein</fullName>
    </submittedName>
</protein>
<feature type="compositionally biased region" description="Polar residues" evidence="1">
    <location>
        <begin position="51"/>
        <end position="87"/>
    </location>
</feature>
<feature type="region of interest" description="Disordered" evidence="1">
    <location>
        <begin position="51"/>
        <end position="96"/>
    </location>
</feature>
<dbReference type="EMBL" id="JACYCF010000017">
    <property type="protein sequence ID" value="KAF8751839.1"/>
    <property type="molecule type" value="Genomic_DNA"/>
</dbReference>
<proteinExistence type="predicted"/>
<feature type="region of interest" description="Disordered" evidence="1">
    <location>
        <begin position="117"/>
        <end position="154"/>
    </location>
</feature>
<gene>
    <name evidence="2" type="ORF">RHS01_08529</name>
</gene>
<evidence type="ECO:0000256" key="1">
    <source>
        <dbReference type="SAM" id="MobiDB-lite"/>
    </source>
</evidence>
<reference evidence="2" key="1">
    <citation type="submission" date="2020-09" db="EMBL/GenBank/DDBJ databases">
        <title>Comparative genome analyses of four rice-infecting Rhizoctonia solani isolates reveal extensive enrichment of homogalacturonan modification genes.</title>
        <authorList>
            <person name="Lee D.-Y."/>
            <person name="Jeon J."/>
            <person name="Kim K.-T."/>
            <person name="Cheong K."/>
            <person name="Song H."/>
            <person name="Choi G."/>
            <person name="Ko J."/>
            <person name="Opiyo S.O."/>
            <person name="Zuo S."/>
            <person name="Madhav S."/>
            <person name="Lee Y.-H."/>
            <person name="Wang G.-L."/>
        </authorList>
    </citation>
    <scope>NUCLEOTIDE SEQUENCE</scope>
    <source>
        <strain evidence="2">AG1-IA B2</strain>
    </source>
</reference>